<dbReference type="Gene3D" id="3.30.70.660">
    <property type="entry name" value="Pseudouridine synthase I, catalytic domain, C-terminal subdomain"/>
    <property type="match status" value="1"/>
</dbReference>
<dbReference type="FunFam" id="3.30.70.580:FF:000001">
    <property type="entry name" value="tRNA pseudouridine synthase A"/>
    <property type="match status" value="1"/>
</dbReference>
<comment type="caution">
    <text evidence="9">The sequence shown here is derived from an EMBL/GenBank/DDBJ whole genome shotgun (WGS) entry which is preliminary data.</text>
</comment>
<evidence type="ECO:0000256" key="1">
    <source>
        <dbReference type="ARBA" id="ARBA00009375"/>
    </source>
</evidence>
<comment type="caution">
    <text evidence="4">Lacks conserved residue(s) required for the propagation of feature annotation.</text>
</comment>
<dbReference type="PANTHER" id="PTHR11142">
    <property type="entry name" value="PSEUDOURIDYLATE SYNTHASE"/>
    <property type="match status" value="1"/>
</dbReference>
<evidence type="ECO:0000256" key="4">
    <source>
        <dbReference type="HAMAP-Rule" id="MF_00171"/>
    </source>
</evidence>
<evidence type="ECO:0000256" key="5">
    <source>
        <dbReference type="PIRSR" id="PIRSR001430-1"/>
    </source>
</evidence>
<dbReference type="CDD" id="cd02570">
    <property type="entry name" value="PseudoU_synth_EcTruA"/>
    <property type="match status" value="1"/>
</dbReference>
<feature type="domain" description="Pseudouridine synthase I TruA alpha/beta" evidence="8">
    <location>
        <begin position="8"/>
        <end position="103"/>
    </location>
</feature>
<name>A0A9D2AEI8_9FIRM</name>
<sequence>MNILLDISYDGTNFCGFQVQKNGVSVCETLQNALEALFGARPDVKGCGRTDAGVHALHYALNFWADTSIPVEKLPLALNRHLPDAVRVNAARRVPEEFHARYSAHQKTYVYRIWNSPVESPFEAAYHHRISAPLNVAAMDAAAARFVGTHDFLSLCSAGSSVAERGDTVRTITACKAQRQGELVTVTVTADGYLYNMVRILAGTLVEAGRGVLDPEAVPAILAGRDRTLAGPTLPAKGLFLKQVDYPPEALGL</sequence>
<dbReference type="PANTHER" id="PTHR11142:SF0">
    <property type="entry name" value="TRNA PSEUDOURIDINE SYNTHASE-LIKE 1"/>
    <property type="match status" value="1"/>
</dbReference>
<gene>
    <name evidence="4 9" type="primary">truA</name>
    <name evidence="9" type="ORF">H9865_11115</name>
</gene>
<dbReference type="InterPro" id="IPR020095">
    <property type="entry name" value="PsdUridine_synth_TruA_C"/>
</dbReference>
<comment type="subunit">
    <text evidence="4">Homodimer.</text>
</comment>
<feature type="domain" description="Pseudouridine synthase I TruA alpha/beta" evidence="8">
    <location>
        <begin position="142"/>
        <end position="247"/>
    </location>
</feature>
<accession>A0A9D2AEI8</accession>
<reference evidence="9" key="2">
    <citation type="submission" date="2021-04" db="EMBL/GenBank/DDBJ databases">
        <authorList>
            <person name="Gilroy R."/>
        </authorList>
    </citation>
    <scope>NUCLEOTIDE SEQUENCE</scope>
    <source>
        <strain evidence="9">2239</strain>
    </source>
</reference>
<keyword evidence="2 4" id="KW-0819">tRNA processing</keyword>
<dbReference type="InterPro" id="IPR001406">
    <property type="entry name" value="PsdUridine_synth_TruA"/>
</dbReference>
<comment type="catalytic activity">
    <reaction evidence="4 7">
        <text>uridine(38/39/40) in tRNA = pseudouridine(38/39/40) in tRNA</text>
        <dbReference type="Rhea" id="RHEA:22376"/>
        <dbReference type="Rhea" id="RHEA-COMP:10085"/>
        <dbReference type="Rhea" id="RHEA-COMP:10087"/>
        <dbReference type="ChEBI" id="CHEBI:65314"/>
        <dbReference type="ChEBI" id="CHEBI:65315"/>
        <dbReference type="EC" id="5.4.99.12"/>
    </reaction>
</comment>
<dbReference type="SUPFAM" id="SSF55120">
    <property type="entry name" value="Pseudouridine synthase"/>
    <property type="match status" value="1"/>
</dbReference>
<dbReference type="PIRSF" id="PIRSF001430">
    <property type="entry name" value="tRNA_psdUrid_synth"/>
    <property type="match status" value="1"/>
</dbReference>
<dbReference type="InterPro" id="IPR020097">
    <property type="entry name" value="PsdUridine_synth_TruA_a/b_dom"/>
</dbReference>
<dbReference type="NCBIfam" id="TIGR00071">
    <property type="entry name" value="hisT_truA"/>
    <property type="match status" value="1"/>
</dbReference>
<keyword evidence="3 4" id="KW-0413">Isomerase</keyword>
<evidence type="ECO:0000256" key="6">
    <source>
        <dbReference type="PIRSR" id="PIRSR001430-2"/>
    </source>
</evidence>
<evidence type="ECO:0000313" key="10">
    <source>
        <dbReference type="Proteomes" id="UP000824193"/>
    </source>
</evidence>
<dbReference type="Proteomes" id="UP000824193">
    <property type="component" value="Unassembled WGS sequence"/>
</dbReference>
<evidence type="ECO:0000256" key="2">
    <source>
        <dbReference type="ARBA" id="ARBA00022694"/>
    </source>
</evidence>
<evidence type="ECO:0000313" key="9">
    <source>
        <dbReference type="EMBL" id="HIX06626.1"/>
    </source>
</evidence>
<proteinExistence type="inferred from homology"/>
<dbReference type="Pfam" id="PF01416">
    <property type="entry name" value="PseudoU_synth_1"/>
    <property type="match status" value="2"/>
</dbReference>
<evidence type="ECO:0000256" key="3">
    <source>
        <dbReference type="ARBA" id="ARBA00023235"/>
    </source>
</evidence>
<dbReference type="InterPro" id="IPR020103">
    <property type="entry name" value="PsdUridine_synth_cat_dom_sf"/>
</dbReference>
<comment type="similarity">
    <text evidence="1 4 7">Belongs to the tRNA pseudouridine synthase TruA family.</text>
</comment>
<protein>
    <recommendedName>
        <fullName evidence="4">tRNA pseudouridine synthase A</fullName>
        <ecNumber evidence="4">5.4.99.12</ecNumber>
    </recommendedName>
    <alternativeName>
        <fullName evidence="4">tRNA pseudouridine(38-40) synthase</fullName>
    </alternativeName>
    <alternativeName>
        <fullName evidence="4">tRNA pseudouridylate synthase I</fullName>
    </alternativeName>
    <alternativeName>
        <fullName evidence="4">tRNA-uridine isomerase I</fullName>
    </alternativeName>
</protein>
<feature type="binding site" evidence="4 6">
    <location>
        <position position="109"/>
    </location>
    <ligand>
        <name>substrate</name>
    </ligand>
</feature>
<dbReference type="EMBL" id="DXFW01000039">
    <property type="protein sequence ID" value="HIX06626.1"/>
    <property type="molecule type" value="Genomic_DNA"/>
</dbReference>
<dbReference type="GO" id="GO:0160147">
    <property type="term" value="F:tRNA pseudouridine(38-40) synthase activity"/>
    <property type="evidence" value="ECO:0007669"/>
    <property type="project" value="UniProtKB-EC"/>
</dbReference>
<dbReference type="EC" id="5.4.99.12" evidence="4"/>
<dbReference type="Gene3D" id="3.30.70.580">
    <property type="entry name" value="Pseudouridine synthase I, catalytic domain, N-terminal subdomain"/>
    <property type="match status" value="1"/>
</dbReference>
<dbReference type="InterPro" id="IPR020094">
    <property type="entry name" value="TruA/RsuA/RluB/E/F_N"/>
</dbReference>
<feature type="active site" description="Nucleophile" evidence="4 5">
    <location>
        <position position="51"/>
    </location>
</feature>
<dbReference type="AlphaFoldDB" id="A0A9D2AEI8"/>
<comment type="function">
    <text evidence="4">Formation of pseudouridine at positions 38, 39 and 40 in the anticodon stem and loop of transfer RNAs.</text>
</comment>
<dbReference type="HAMAP" id="MF_00171">
    <property type="entry name" value="TruA"/>
    <property type="match status" value="1"/>
</dbReference>
<evidence type="ECO:0000259" key="8">
    <source>
        <dbReference type="Pfam" id="PF01416"/>
    </source>
</evidence>
<dbReference type="GO" id="GO:0003723">
    <property type="term" value="F:RNA binding"/>
    <property type="evidence" value="ECO:0007669"/>
    <property type="project" value="InterPro"/>
</dbReference>
<dbReference type="GO" id="GO:0031119">
    <property type="term" value="P:tRNA pseudouridine synthesis"/>
    <property type="evidence" value="ECO:0007669"/>
    <property type="project" value="UniProtKB-UniRule"/>
</dbReference>
<reference evidence="9" key="1">
    <citation type="journal article" date="2021" name="PeerJ">
        <title>Extensive microbial diversity within the chicken gut microbiome revealed by metagenomics and culture.</title>
        <authorList>
            <person name="Gilroy R."/>
            <person name="Ravi A."/>
            <person name="Getino M."/>
            <person name="Pursley I."/>
            <person name="Horton D.L."/>
            <person name="Alikhan N.F."/>
            <person name="Baker D."/>
            <person name="Gharbi K."/>
            <person name="Hall N."/>
            <person name="Watson M."/>
            <person name="Adriaenssens E.M."/>
            <person name="Foster-Nyarko E."/>
            <person name="Jarju S."/>
            <person name="Secka A."/>
            <person name="Antonio M."/>
            <person name="Oren A."/>
            <person name="Chaudhuri R.R."/>
            <person name="La Ragione R."/>
            <person name="Hildebrand F."/>
            <person name="Pallen M.J."/>
        </authorList>
    </citation>
    <scope>NUCLEOTIDE SEQUENCE</scope>
    <source>
        <strain evidence="9">2239</strain>
    </source>
</reference>
<organism evidence="9 10">
    <name type="scientific">Candidatus Allofournierella pullicola</name>
    <dbReference type="NCBI Taxonomy" id="2838596"/>
    <lineage>
        <taxon>Bacteria</taxon>
        <taxon>Bacillati</taxon>
        <taxon>Bacillota</taxon>
        <taxon>Clostridia</taxon>
        <taxon>Eubacteriales</taxon>
        <taxon>Oscillospiraceae</taxon>
        <taxon>Allofournierella</taxon>
    </lineage>
</organism>
<evidence type="ECO:0000256" key="7">
    <source>
        <dbReference type="RuleBase" id="RU003792"/>
    </source>
</evidence>